<dbReference type="OrthoDB" id="378730at2"/>
<organism evidence="3 4">
    <name type="scientific">Megalodesulfovibrio gigas (strain ATCC 19364 / DSM 1382 / NCIMB 9332 / VKM B-1759)</name>
    <name type="common">Desulfovibrio gigas</name>
    <dbReference type="NCBI Taxonomy" id="1121448"/>
    <lineage>
        <taxon>Bacteria</taxon>
        <taxon>Pseudomonadati</taxon>
        <taxon>Thermodesulfobacteriota</taxon>
        <taxon>Desulfovibrionia</taxon>
        <taxon>Desulfovibrionales</taxon>
        <taxon>Desulfovibrionaceae</taxon>
        <taxon>Megalodesulfovibrio</taxon>
    </lineage>
</organism>
<dbReference type="EMBL" id="CP006585">
    <property type="protein sequence ID" value="AGW14620.1"/>
    <property type="molecule type" value="Genomic_DNA"/>
</dbReference>
<evidence type="ECO:0000313" key="3">
    <source>
        <dbReference type="EMBL" id="AGW14620.1"/>
    </source>
</evidence>
<dbReference type="KEGG" id="dgg:DGI_2894"/>
<dbReference type="SMART" id="SM00897">
    <property type="entry name" value="FIST"/>
    <property type="match status" value="1"/>
</dbReference>
<protein>
    <recommendedName>
        <fullName evidence="5">Histidine kinase</fullName>
    </recommendedName>
</protein>
<name>T2GDH8_MEGG1</name>
<dbReference type="eggNOG" id="COG3287">
    <property type="taxonomic scope" value="Bacteria"/>
</dbReference>
<dbReference type="Proteomes" id="UP000016587">
    <property type="component" value="Chromosome"/>
</dbReference>
<feature type="domain" description="FIST" evidence="1">
    <location>
        <begin position="28"/>
        <end position="229"/>
    </location>
</feature>
<dbReference type="InterPro" id="IPR019494">
    <property type="entry name" value="FIST_C"/>
</dbReference>
<proteinExistence type="predicted"/>
<feature type="domain" description="FIST C-domain" evidence="2">
    <location>
        <begin position="230"/>
        <end position="369"/>
    </location>
</feature>
<sequence>MHIILEQLGTIASLERSLHAAMAAPGVRSLFVLACEENRYPLPALDALLRGLSVPVFGGLFPAILHGRKQLTIGSLVVGLPQETTPHVIHGLSDPAADYVARLERTLDDGLAGRTLLVLVDGLASRIVSFVEALFCLHGLEGNYLGGGAGSLSFQQQPCLITNAGLVADAGVVVALDAPSRVAVGLGWRPLHDDQTAACFSRHCPGPCKTPLKATEVQHNAIISLDWEPALEVYGNLVRCHAGEQLSRADVFAMAKSYPLGITRLDDGIIVRDPLYLTPDGHLLCVGEIPPGAFMEVLHGSKESLIQAAAAAAVQVRRPPASAPALCLVMDCISRVLFLGADFSRELDSLQIPDAPLVGACSIGEIANTGRRRVDFHNKACVVGILEQV</sequence>
<dbReference type="AlphaFoldDB" id="T2GDH8"/>
<reference evidence="3 4" key="1">
    <citation type="journal article" date="2013" name="J. Bacteriol.">
        <title>Roles of HynAB and Ech, the only two hydrogenases found in the model sulfate reducer Desulfovibrio gigas.</title>
        <authorList>
            <person name="Morais-Silva F.O."/>
            <person name="Santos C.I."/>
            <person name="Rodrigues R."/>
            <person name="Pereira I.A."/>
            <person name="Rodrigues-Pousada C."/>
        </authorList>
    </citation>
    <scope>NUCLEOTIDE SEQUENCE [LARGE SCALE GENOMIC DNA]</scope>
    <source>
        <strain evidence="4">ATCC 19364 / DSM 1382 / NCIMB 9332 / VKM B-1759</strain>
    </source>
</reference>
<dbReference type="Pfam" id="PF10442">
    <property type="entry name" value="FIST_C"/>
    <property type="match status" value="1"/>
</dbReference>
<dbReference type="PATRIC" id="fig|1121448.10.peg.2856"/>
<evidence type="ECO:0000259" key="2">
    <source>
        <dbReference type="SMART" id="SM01204"/>
    </source>
</evidence>
<dbReference type="InterPro" id="IPR013702">
    <property type="entry name" value="FIST_domain_N"/>
</dbReference>
<dbReference type="HOGENOM" id="CLU_052774_0_0_7"/>
<dbReference type="SMART" id="SM01204">
    <property type="entry name" value="FIST_C"/>
    <property type="match status" value="1"/>
</dbReference>
<evidence type="ECO:0000259" key="1">
    <source>
        <dbReference type="SMART" id="SM00897"/>
    </source>
</evidence>
<dbReference type="Pfam" id="PF08495">
    <property type="entry name" value="FIST"/>
    <property type="match status" value="1"/>
</dbReference>
<dbReference type="RefSeq" id="WP_021761672.1">
    <property type="nucleotide sequence ID" value="NC_022444.1"/>
</dbReference>
<accession>T2GDH8</accession>
<keyword evidence="4" id="KW-1185">Reference proteome</keyword>
<reference evidence="4" key="2">
    <citation type="submission" date="2013-07" db="EMBL/GenBank/DDBJ databases">
        <authorList>
            <person name="Morais-Silva F.O."/>
            <person name="Rezende A.M."/>
            <person name="Pimentel C."/>
            <person name="Resende D.M."/>
            <person name="Santos C.I."/>
            <person name="Clemente C."/>
            <person name="de Oliveira L.M."/>
            <person name="da Silva S.M."/>
            <person name="Costa D.A."/>
            <person name="Varela-Raposo A."/>
            <person name="Horacio E.C.A."/>
            <person name="Matos M."/>
            <person name="Flores O."/>
            <person name="Ruiz J.C."/>
            <person name="Rodrigues-Pousada C."/>
        </authorList>
    </citation>
    <scope>NUCLEOTIDE SEQUENCE [LARGE SCALE GENOMIC DNA]</scope>
    <source>
        <strain evidence="4">ATCC 19364 / DSM 1382 / NCIMB 9332 / VKM B-1759</strain>
    </source>
</reference>
<dbReference type="STRING" id="1121448.DGI_2894"/>
<evidence type="ECO:0008006" key="5">
    <source>
        <dbReference type="Google" id="ProtNLM"/>
    </source>
</evidence>
<gene>
    <name evidence="3" type="ORF">DGI_2894</name>
</gene>
<evidence type="ECO:0000313" key="4">
    <source>
        <dbReference type="Proteomes" id="UP000016587"/>
    </source>
</evidence>